<dbReference type="RefSeq" id="WP_207680124.1">
    <property type="nucleotide sequence ID" value="NZ_CP061800.1"/>
</dbReference>
<evidence type="ECO:0000313" key="1">
    <source>
        <dbReference type="EMBL" id="QTA92982.1"/>
    </source>
</evidence>
<name>A0A975GTH1_9BACT</name>
<evidence type="ECO:0000313" key="2">
    <source>
        <dbReference type="Proteomes" id="UP000663722"/>
    </source>
</evidence>
<dbReference type="EMBL" id="CP061800">
    <property type="protein sequence ID" value="QTA92982.1"/>
    <property type="molecule type" value="Genomic_DNA"/>
</dbReference>
<organism evidence="1 2">
    <name type="scientific">Desulfonema magnum</name>
    <dbReference type="NCBI Taxonomy" id="45655"/>
    <lineage>
        <taxon>Bacteria</taxon>
        <taxon>Pseudomonadati</taxon>
        <taxon>Thermodesulfobacteriota</taxon>
        <taxon>Desulfobacteria</taxon>
        <taxon>Desulfobacterales</taxon>
        <taxon>Desulfococcaceae</taxon>
        <taxon>Desulfonema</taxon>
    </lineage>
</organism>
<reference evidence="1" key="1">
    <citation type="journal article" date="2021" name="Microb. Physiol.">
        <title>Proteogenomic Insights into the Physiology of Marine, Sulfate-Reducing, Filamentous Desulfonema limicola and Desulfonema magnum.</title>
        <authorList>
            <person name="Schnaars V."/>
            <person name="Wohlbrand L."/>
            <person name="Scheve S."/>
            <person name="Hinrichs C."/>
            <person name="Reinhardt R."/>
            <person name="Rabus R."/>
        </authorList>
    </citation>
    <scope>NUCLEOTIDE SEQUENCE</scope>
    <source>
        <strain evidence="1">4be13</strain>
    </source>
</reference>
<dbReference type="AlphaFoldDB" id="A0A975GTH1"/>
<protein>
    <submittedName>
        <fullName evidence="1">Uncharacterized protein</fullName>
    </submittedName>
</protein>
<proteinExistence type="predicted"/>
<keyword evidence="2" id="KW-1185">Reference proteome</keyword>
<sequence>MSGSLAQAYVRQAKADFICYKLLKAGGQPASQWLHFLQMTLEKTGKAYLAAYGSDLEHLRRSHLAFGRFIRLLPRNRAIRKERKISPRQLKYHIDRILPLADKVERLAPALSEGPNAEYPWKNPAGQLMTPCIYDFRDILADLESVRGRNLLKIVERAILSITDLGEGRPSPVRAAYL</sequence>
<gene>
    <name evidence="1" type="ORF">dnm_090750</name>
</gene>
<accession>A0A975GTH1</accession>
<dbReference type="Proteomes" id="UP000663722">
    <property type="component" value="Chromosome"/>
</dbReference>
<dbReference type="KEGG" id="dmm:dnm_090750"/>